<dbReference type="OrthoDB" id="389283at2759"/>
<dbReference type="Proteomes" id="UP000220605">
    <property type="component" value="Unassembled WGS sequence"/>
</dbReference>
<sequence>MESSYFSEGLELDLNVLSTGLPSENFYKTLNHDRNGLNKYENECKSLCSKTKVFDNKIVCSLLLRYLESASKRSQIDDSTYDNCILFNYWLYGELERRYRYKYNSKVIPAFGELNREWSNLIEDVSKTSYYNKCKPDFEIPYQDDWKKRKELYDYCVNYETLSRTANNYNNSCKKIYRYIKEFYSKCEGYHPDTVLRLLNCHNDMKEEESLLSVKAPSKESLQDIPPGGKLPSDGLQLKNDSSPPSTQAGNVFLGVVVTSMTSGALYKFTPLGNMLRNRFGWNSNMRNFNGGDNGLFDYASGSFNPYSGGAEEHYIGYHQA</sequence>
<gene>
    <name evidence="2" type="ORF">PVP01_0009380</name>
</gene>
<proteinExistence type="predicted"/>
<name>A0A565A7B4_PLAVI</name>
<evidence type="ECO:0000313" key="2">
    <source>
        <dbReference type="EMBL" id="VVA00225.1"/>
    </source>
</evidence>
<dbReference type="VEuPathDB" id="PlasmoDB:PVX_061190"/>
<dbReference type="VEuPathDB" id="PlasmoDB:PVP01_0009380"/>
<dbReference type="VEuPathDB" id="PlasmoDB:PVPAM_050006900"/>
<feature type="region of interest" description="Disordered" evidence="1">
    <location>
        <begin position="212"/>
        <end position="246"/>
    </location>
</feature>
<accession>A0A565A7B4</accession>
<reference evidence="2" key="1">
    <citation type="submission" date="2016-07" db="EMBL/GenBank/DDBJ databases">
        <authorList>
            <consortium name="Pathogen Informatics"/>
        </authorList>
    </citation>
    <scope>NUCLEOTIDE SEQUENCE</scope>
</reference>
<protein>
    <submittedName>
        <fullName evidence="2">VIR protein</fullName>
    </submittedName>
</protein>
<evidence type="ECO:0000256" key="1">
    <source>
        <dbReference type="SAM" id="MobiDB-lite"/>
    </source>
</evidence>
<dbReference type="EMBL" id="FLZR02000051">
    <property type="protein sequence ID" value="VVA00225.1"/>
    <property type="molecule type" value="Genomic_DNA"/>
</dbReference>
<organism evidence="2">
    <name type="scientific">Plasmodium vivax</name>
    <name type="common">malaria parasite P. vivax</name>
    <dbReference type="NCBI Taxonomy" id="5855"/>
    <lineage>
        <taxon>Eukaryota</taxon>
        <taxon>Sar</taxon>
        <taxon>Alveolata</taxon>
        <taxon>Apicomplexa</taxon>
        <taxon>Aconoidasida</taxon>
        <taxon>Haemosporida</taxon>
        <taxon>Plasmodiidae</taxon>
        <taxon>Plasmodium</taxon>
        <taxon>Plasmodium (Plasmodium)</taxon>
    </lineage>
</organism>
<dbReference type="Pfam" id="PF05795">
    <property type="entry name" value="Plasmodium_Vir"/>
    <property type="match status" value="2"/>
</dbReference>
<dbReference type="AlphaFoldDB" id="A0A565A7B4"/>
<dbReference type="InterPro" id="IPR008780">
    <property type="entry name" value="Plasmodium_Vir"/>
</dbReference>
<dbReference type="VEuPathDB" id="PlasmoDB:PVW1_140005000"/>